<accession>A0A1I7X7E3</accession>
<protein>
    <submittedName>
        <fullName evidence="3">Uncharacterized protein</fullName>
    </submittedName>
</protein>
<dbReference type="Proteomes" id="UP000095283">
    <property type="component" value="Unplaced"/>
</dbReference>
<sequence length="64" mass="7575">MDSKQEGQLLRMNIKSIKRGPNREKQQTKIQRSDINTINYETIRNESKLFNKFSLDGFITVDEQ</sequence>
<proteinExistence type="predicted"/>
<dbReference type="AlphaFoldDB" id="A0A1I7X7E3"/>
<evidence type="ECO:0000313" key="3">
    <source>
        <dbReference type="WBParaSite" id="Hba_13542"/>
    </source>
</evidence>
<keyword evidence="2" id="KW-1185">Reference proteome</keyword>
<feature type="region of interest" description="Disordered" evidence="1">
    <location>
        <begin position="1"/>
        <end position="30"/>
    </location>
</feature>
<reference evidence="3" key="1">
    <citation type="submission" date="2016-11" db="UniProtKB">
        <authorList>
            <consortium name="WormBaseParasite"/>
        </authorList>
    </citation>
    <scope>IDENTIFICATION</scope>
</reference>
<name>A0A1I7X7E3_HETBA</name>
<evidence type="ECO:0000313" key="2">
    <source>
        <dbReference type="Proteomes" id="UP000095283"/>
    </source>
</evidence>
<dbReference type="WBParaSite" id="Hba_13542">
    <property type="protein sequence ID" value="Hba_13542"/>
    <property type="gene ID" value="Hba_13542"/>
</dbReference>
<organism evidence="2 3">
    <name type="scientific">Heterorhabditis bacteriophora</name>
    <name type="common">Entomopathogenic nematode worm</name>
    <dbReference type="NCBI Taxonomy" id="37862"/>
    <lineage>
        <taxon>Eukaryota</taxon>
        <taxon>Metazoa</taxon>
        <taxon>Ecdysozoa</taxon>
        <taxon>Nematoda</taxon>
        <taxon>Chromadorea</taxon>
        <taxon>Rhabditida</taxon>
        <taxon>Rhabditina</taxon>
        <taxon>Rhabditomorpha</taxon>
        <taxon>Strongyloidea</taxon>
        <taxon>Heterorhabditidae</taxon>
        <taxon>Heterorhabditis</taxon>
    </lineage>
</organism>
<evidence type="ECO:0000256" key="1">
    <source>
        <dbReference type="SAM" id="MobiDB-lite"/>
    </source>
</evidence>